<reference evidence="3" key="1">
    <citation type="submission" date="2021-02" db="EMBL/GenBank/DDBJ databases">
        <authorList>
            <person name="Nowell W R."/>
        </authorList>
    </citation>
    <scope>NUCLEOTIDE SEQUENCE</scope>
</reference>
<evidence type="ECO:0000313" key="6">
    <source>
        <dbReference type="EMBL" id="CAF3974388.1"/>
    </source>
</evidence>
<dbReference type="Proteomes" id="UP000681722">
    <property type="component" value="Unassembled WGS sequence"/>
</dbReference>
<feature type="domain" description="SGNH hydrolase-type esterase" evidence="2">
    <location>
        <begin position="249"/>
        <end position="344"/>
    </location>
</feature>
<evidence type="ECO:0000313" key="4">
    <source>
        <dbReference type="EMBL" id="CAF1162697.1"/>
    </source>
</evidence>
<evidence type="ECO:0000256" key="1">
    <source>
        <dbReference type="SAM" id="MobiDB-lite"/>
    </source>
</evidence>
<comment type="caution">
    <text evidence="3">The sequence shown here is derived from an EMBL/GenBank/DDBJ whole genome shotgun (WGS) entry which is preliminary data.</text>
</comment>
<dbReference type="InterPro" id="IPR036514">
    <property type="entry name" value="SGNH_hydro_sf"/>
</dbReference>
<dbReference type="EMBL" id="CAJNOK010012404">
    <property type="protein sequence ID" value="CAF1162697.1"/>
    <property type="molecule type" value="Genomic_DNA"/>
</dbReference>
<feature type="region of interest" description="Disordered" evidence="1">
    <location>
        <begin position="165"/>
        <end position="189"/>
    </location>
</feature>
<dbReference type="AlphaFoldDB" id="A0A814IHJ5"/>
<dbReference type="EMBL" id="CAJOBA010033927">
    <property type="protein sequence ID" value="CAF3974388.1"/>
    <property type="molecule type" value="Genomic_DNA"/>
</dbReference>
<name>A0A814IHJ5_9BILA</name>
<dbReference type="SUPFAM" id="SSF52266">
    <property type="entry name" value="SGNH hydrolase"/>
    <property type="match status" value="1"/>
</dbReference>
<accession>A0A814IHJ5</accession>
<gene>
    <name evidence="3" type="ORF">GPM918_LOCUS14957</name>
    <name evidence="4" type="ORF">OVA965_LOCUS22172</name>
    <name evidence="5" type="ORF">SRO942_LOCUS14957</name>
    <name evidence="6" type="ORF">TMI583_LOCUS22887</name>
</gene>
<sequence length="359" mass="40738">MNNNTLNKELKSSLIKKLENINIRVPSSIKKADLVELLLLNANNSTLEEQKLEQTSFSTTAQHQAYDDSSCLHINKNDDYMSENDKMKLINRILDQNQQILAQNESLLSFLLSSNSNDKENKQTRYLNATAPDFISHHLNSSFLSNRHSLSPDLDLGQLKMLSTSQMTNESQKELTAAPSSLINQTSNSSDLKQKTNKIILGDSLLKNLDQKFLSTQNCNVNIRTKSGEKFSKLIEKIKSNYEEFVKESDSVVYVCGTNDISDGTVSKTIEEAQTLVKLTKQTNPNIKISLTSVPFRSRKLNQGGFDKISNYNKQLKQVCLEENVNFIRLNFERGMLKDGLHPNFFGCRVMYDRFSNCL</sequence>
<dbReference type="OrthoDB" id="10072345at2759"/>
<dbReference type="EMBL" id="CAJOBC010003682">
    <property type="protein sequence ID" value="CAF3795770.1"/>
    <property type="molecule type" value="Genomic_DNA"/>
</dbReference>
<dbReference type="Proteomes" id="UP000677228">
    <property type="component" value="Unassembled WGS sequence"/>
</dbReference>
<dbReference type="Gene3D" id="3.40.50.1110">
    <property type="entry name" value="SGNH hydrolase"/>
    <property type="match status" value="1"/>
</dbReference>
<evidence type="ECO:0000313" key="3">
    <source>
        <dbReference type="EMBL" id="CAF1024513.1"/>
    </source>
</evidence>
<organism evidence="3 7">
    <name type="scientific">Didymodactylos carnosus</name>
    <dbReference type="NCBI Taxonomy" id="1234261"/>
    <lineage>
        <taxon>Eukaryota</taxon>
        <taxon>Metazoa</taxon>
        <taxon>Spiralia</taxon>
        <taxon>Gnathifera</taxon>
        <taxon>Rotifera</taxon>
        <taxon>Eurotatoria</taxon>
        <taxon>Bdelloidea</taxon>
        <taxon>Philodinida</taxon>
        <taxon>Philodinidae</taxon>
        <taxon>Didymodactylos</taxon>
    </lineage>
</organism>
<dbReference type="Pfam" id="PF13472">
    <property type="entry name" value="Lipase_GDSL_2"/>
    <property type="match status" value="1"/>
</dbReference>
<dbReference type="Proteomes" id="UP000682733">
    <property type="component" value="Unassembled WGS sequence"/>
</dbReference>
<evidence type="ECO:0000313" key="5">
    <source>
        <dbReference type="EMBL" id="CAF3795770.1"/>
    </source>
</evidence>
<dbReference type="Proteomes" id="UP000663829">
    <property type="component" value="Unassembled WGS sequence"/>
</dbReference>
<dbReference type="EMBL" id="CAJNOQ010003682">
    <property type="protein sequence ID" value="CAF1024513.1"/>
    <property type="molecule type" value="Genomic_DNA"/>
</dbReference>
<evidence type="ECO:0000313" key="7">
    <source>
        <dbReference type="Proteomes" id="UP000663829"/>
    </source>
</evidence>
<evidence type="ECO:0000259" key="2">
    <source>
        <dbReference type="Pfam" id="PF13472"/>
    </source>
</evidence>
<feature type="compositionally biased region" description="Polar residues" evidence="1">
    <location>
        <begin position="178"/>
        <end position="189"/>
    </location>
</feature>
<dbReference type="InterPro" id="IPR013830">
    <property type="entry name" value="SGNH_hydro"/>
</dbReference>
<proteinExistence type="predicted"/>
<keyword evidence="7" id="KW-1185">Reference proteome</keyword>
<protein>
    <recommendedName>
        <fullName evidence="2">SGNH hydrolase-type esterase domain-containing protein</fullName>
    </recommendedName>
</protein>